<name>A0ABP9UNK2_9BACT</name>
<dbReference type="EMBL" id="BAABRI010000012">
    <property type="protein sequence ID" value="GAA5483148.1"/>
    <property type="molecule type" value="Genomic_DNA"/>
</dbReference>
<feature type="transmembrane region" description="Helical" evidence="2">
    <location>
        <begin position="165"/>
        <end position="183"/>
    </location>
</feature>
<dbReference type="Gene3D" id="1.25.10.10">
    <property type="entry name" value="Leucine-rich Repeat Variant"/>
    <property type="match status" value="1"/>
</dbReference>
<dbReference type="Gene3D" id="2.20.28.160">
    <property type="match status" value="1"/>
</dbReference>
<sequence length="533" mass="58398">MDEAEQESETITIRCPKCTQRFKVPPDYMGKMVECGGCDERFRVTEEVAVRARRFYPGEHRDPRLEHFSRVPMKSGPMPKFQPAPNLSGGQAGRQVETFSPVRLMLGIAAVAFIVLVGFILVSGGAPGRVLDGASMTERLVLAGFTGILATVLLVLANPWARKKGLLGGLAGLAVLLALPFLIKDGLPDPGRSQVEAAGSAPGPAPASDPLADPYAAMKEEMTYSKLAEAISAYGPDGVEDGATAMGVWLRDVREYNKDLIVKFLIRGTHADAKSWAYSRPPSDYLVVLHGVSPDIKPLRKLCERFGKVGRVVEELQVVEVTVDNQRFVAGPLAKLADPDDPAFYELNRRELESIDPQRVARAVKRLANSPAKLYRPDIAARFRELLAIDDDDMRSDLARGLMVWADPGDGSAEAVHDAARRIAAAGDEVPRPMIEFLVQQHDERAIPFIHELWLKQPRDWEALYGDLGRPIEETVMTALDEDSMLLRMSAIRLLGRVGGARSLAALQQLRSGSAGEIRAQIEQAIASIQNRR</sequence>
<protein>
    <recommendedName>
        <fullName evidence="5">HEAT repeat domain-containing protein</fullName>
    </recommendedName>
</protein>
<reference evidence="3 4" key="1">
    <citation type="submission" date="2024-02" db="EMBL/GenBank/DDBJ databases">
        <title>Haloferula sargassicola NBRC 104335.</title>
        <authorList>
            <person name="Ichikawa N."/>
            <person name="Katano-Makiyama Y."/>
            <person name="Hidaka K."/>
        </authorList>
    </citation>
    <scope>NUCLEOTIDE SEQUENCE [LARGE SCALE GENOMIC DNA]</scope>
    <source>
        <strain evidence="3 4">NBRC 104335</strain>
    </source>
</reference>
<dbReference type="RefSeq" id="WP_353567268.1">
    <property type="nucleotide sequence ID" value="NZ_BAABRI010000012.1"/>
</dbReference>
<evidence type="ECO:0000256" key="1">
    <source>
        <dbReference type="SAM" id="MobiDB-lite"/>
    </source>
</evidence>
<feature type="transmembrane region" description="Helical" evidence="2">
    <location>
        <begin position="104"/>
        <end position="128"/>
    </location>
</feature>
<dbReference type="InterPro" id="IPR011989">
    <property type="entry name" value="ARM-like"/>
</dbReference>
<feature type="region of interest" description="Disordered" evidence="1">
    <location>
        <begin position="193"/>
        <end position="212"/>
    </location>
</feature>
<accession>A0ABP9UNK2</accession>
<evidence type="ECO:0000313" key="4">
    <source>
        <dbReference type="Proteomes" id="UP001476282"/>
    </source>
</evidence>
<keyword evidence="2" id="KW-1133">Transmembrane helix</keyword>
<evidence type="ECO:0008006" key="5">
    <source>
        <dbReference type="Google" id="ProtNLM"/>
    </source>
</evidence>
<gene>
    <name evidence="3" type="ORF">Hsar01_02377</name>
</gene>
<dbReference type="Proteomes" id="UP001476282">
    <property type="component" value="Unassembled WGS sequence"/>
</dbReference>
<keyword evidence="2" id="KW-0812">Transmembrane</keyword>
<evidence type="ECO:0000256" key="2">
    <source>
        <dbReference type="SAM" id="Phobius"/>
    </source>
</evidence>
<keyword evidence="4" id="KW-1185">Reference proteome</keyword>
<comment type="caution">
    <text evidence="3">The sequence shown here is derived from an EMBL/GenBank/DDBJ whole genome shotgun (WGS) entry which is preliminary data.</text>
</comment>
<organism evidence="3 4">
    <name type="scientific">Haloferula sargassicola</name>
    <dbReference type="NCBI Taxonomy" id="490096"/>
    <lineage>
        <taxon>Bacteria</taxon>
        <taxon>Pseudomonadati</taxon>
        <taxon>Verrucomicrobiota</taxon>
        <taxon>Verrucomicrobiia</taxon>
        <taxon>Verrucomicrobiales</taxon>
        <taxon>Verrucomicrobiaceae</taxon>
        <taxon>Haloferula</taxon>
    </lineage>
</organism>
<feature type="transmembrane region" description="Helical" evidence="2">
    <location>
        <begin position="140"/>
        <end position="158"/>
    </location>
</feature>
<proteinExistence type="predicted"/>
<feature type="compositionally biased region" description="Low complexity" evidence="1">
    <location>
        <begin position="197"/>
        <end position="212"/>
    </location>
</feature>
<evidence type="ECO:0000313" key="3">
    <source>
        <dbReference type="EMBL" id="GAA5483148.1"/>
    </source>
</evidence>
<keyword evidence="2" id="KW-0472">Membrane</keyword>